<keyword evidence="2" id="KW-1185">Reference proteome</keyword>
<sequence>MSLVSQIVNLNDTFGVLMIGTVVTAVLLGGVYLQAYYYFVTYTDGILLRITVLSLVALETLYIALNVHAVNHYLVVNYFNPFALENSVWSSSLSAISVRSFNFIVDFRVPDLQKITGLPEKIGKAILSSAAAIDITIALTLSYYLHKKRTGSRRTDKMINRLIKYTINNGILTSAVDLITLALIIARPRNFLFFTFTQILSGLYCNSLLATFNSRRQAKKIQRSNIISSSFSPSTHTTNPVFYVSRSAASGGEIDVFASRSHDIELGKMNVNSHDYQ</sequence>
<reference evidence="1" key="1">
    <citation type="submission" date="2021-10" db="EMBL/GenBank/DDBJ databases">
        <title>Psilocybe cubensis genome.</title>
        <authorList>
            <person name="Mckernan K.J."/>
            <person name="Crawford S."/>
            <person name="Trippe A."/>
            <person name="Kane L.T."/>
            <person name="Mclaughlin S."/>
        </authorList>
    </citation>
    <scope>NUCLEOTIDE SEQUENCE</scope>
    <source>
        <strain evidence="1">MGC-MH-2018</strain>
    </source>
</reference>
<name>A0ACB8H2J5_PSICU</name>
<evidence type="ECO:0000313" key="1">
    <source>
        <dbReference type="EMBL" id="KAH9481919.1"/>
    </source>
</evidence>
<evidence type="ECO:0000313" key="2">
    <source>
        <dbReference type="Proteomes" id="UP000664032"/>
    </source>
</evidence>
<dbReference type="EMBL" id="JAFIQS020000005">
    <property type="protein sequence ID" value="KAH9481919.1"/>
    <property type="molecule type" value="Genomic_DNA"/>
</dbReference>
<comment type="caution">
    <text evidence="1">The sequence shown here is derived from an EMBL/GenBank/DDBJ whole genome shotgun (WGS) entry which is preliminary data.</text>
</comment>
<gene>
    <name evidence="1" type="ORF">JR316_0006449</name>
</gene>
<protein>
    <submittedName>
        <fullName evidence="1">Uncharacterized protein</fullName>
    </submittedName>
</protein>
<dbReference type="Proteomes" id="UP000664032">
    <property type="component" value="Unassembled WGS sequence"/>
</dbReference>
<accession>A0ACB8H2J5</accession>
<proteinExistence type="predicted"/>
<organism evidence="1 2">
    <name type="scientific">Psilocybe cubensis</name>
    <name type="common">Psychedelic mushroom</name>
    <name type="synonym">Stropharia cubensis</name>
    <dbReference type="NCBI Taxonomy" id="181762"/>
    <lineage>
        <taxon>Eukaryota</taxon>
        <taxon>Fungi</taxon>
        <taxon>Dikarya</taxon>
        <taxon>Basidiomycota</taxon>
        <taxon>Agaricomycotina</taxon>
        <taxon>Agaricomycetes</taxon>
        <taxon>Agaricomycetidae</taxon>
        <taxon>Agaricales</taxon>
        <taxon>Agaricineae</taxon>
        <taxon>Strophariaceae</taxon>
        <taxon>Psilocybe</taxon>
    </lineage>
</organism>